<reference evidence="2" key="1">
    <citation type="submission" date="2021-06" db="EMBL/GenBank/DDBJ databases">
        <authorList>
            <person name="Hodson N. C."/>
            <person name="Mongue J. A."/>
            <person name="Jaron S. K."/>
        </authorList>
    </citation>
    <scope>NUCLEOTIDE SEQUENCE</scope>
</reference>
<proteinExistence type="predicted"/>
<gene>
    <name evidence="2" type="ORF">AFUS01_LOCUS6002</name>
</gene>
<evidence type="ECO:0000313" key="2">
    <source>
        <dbReference type="EMBL" id="CAG7716495.1"/>
    </source>
</evidence>
<dbReference type="OrthoDB" id="10049357at2759"/>
<accession>A0A8J2JGP0</accession>
<evidence type="ECO:0000259" key="1">
    <source>
        <dbReference type="Pfam" id="PF18701"/>
    </source>
</evidence>
<dbReference type="AlphaFoldDB" id="A0A8J2JGP0"/>
<protein>
    <recommendedName>
        <fullName evidence="1">DUF5641 domain-containing protein</fullName>
    </recommendedName>
</protein>
<sequence>TERRKIQVGDPVVIANKDDPRSTWPKVIIINTYPGNVSRVRVAGVKTEDGVFNRPATSYYDMYHGCKEVC</sequence>
<dbReference type="Pfam" id="PF18701">
    <property type="entry name" value="DUF5641"/>
    <property type="match status" value="1"/>
</dbReference>
<feature type="non-terminal residue" evidence="2">
    <location>
        <position position="1"/>
    </location>
</feature>
<organism evidence="2 3">
    <name type="scientific">Allacma fusca</name>
    <dbReference type="NCBI Taxonomy" id="39272"/>
    <lineage>
        <taxon>Eukaryota</taxon>
        <taxon>Metazoa</taxon>
        <taxon>Ecdysozoa</taxon>
        <taxon>Arthropoda</taxon>
        <taxon>Hexapoda</taxon>
        <taxon>Collembola</taxon>
        <taxon>Symphypleona</taxon>
        <taxon>Sminthuridae</taxon>
        <taxon>Allacma</taxon>
    </lineage>
</organism>
<comment type="caution">
    <text evidence="2">The sequence shown here is derived from an EMBL/GenBank/DDBJ whole genome shotgun (WGS) entry which is preliminary data.</text>
</comment>
<dbReference type="Proteomes" id="UP000708208">
    <property type="component" value="Unassembled WGS sequence"/>
</dbReference>
<feature type="domain" description="DUF5641" evidence="1">
    <location>
        <begin position="2"/>
        <end position="57"/>
    </location>
</feature>
<dbReference type="InterPro" id="IPR040676">
    <property type="entry name" value="DUF5641"/>
</dbReference>
<keyword evidence="3" id="KW-1185">Reference proteome</keyword>
<evidence type="ECO:0000313" key="3">
    <source>
        <dbReference type="Proteomes" id="UP000708208"/>
    </source>
</evidence>
<dbReference type="EMBL" id="CAJVCH010039024">
    <property type="protein sequence ID" value="CAG7716495.1"/>
    <property type="molecule type" value="Genomic_DNA"/>
</dbReference>
<name>A0A8J2JGP0_9HEXA</name>